<feature type="signal peptide" evidence="3">
    <location>
        <begin position="1"/>
        <end position="24"/>
    </location>
</feature>
<accession>A0A517M0J4</accession>
<dbReference type="GO" id="GO:0004601">
    <property type="term" value="F:peroxidase activity"/>
    <property type="evidence" value="ECO:0007669"/>
    <property type="project" value="UniProtKB-KW"/>
</dbReference>
<dbReference type="PANTHER" id="PTHR45588:SF1">
    <property type="entry name" value="WW DOMAIN-CONTAINING PROTEIN"/>
    <property type="match status" value="1"/>
</dbReference>
<feature type="region of interest" description="Disordered" evidence="2">
    <location>
        <begin position="172"/>
        <end position="224"/>
    </location>
</feature>
<dbReference type="InterPro" id="IPR013766">
    <property type="entry name" value="Thioredoxin_domain"/>
</dbReference>
<evidence type="ECO:0000259" key="4">
    <source>
        <dbReference type="PROSITE" id="PS51352"/>
    </source>
</evidence>
<dbReference type="OrthoDB" id="9778494at2"/>
<evidence type="ECO:0000256" key="3">
    <source>
        <dbReference type="SAM" id="SignalP"/>
    </source>
</evidence>
<dbReference type="EMBL" id="CP036261">
    <property type="protein sequence ID" value="QDS88400.1"/>
    <property type="molecule type" value="Genomic_DNA"/>
</dbReference>
<dbReference type="PANTHER" id="PTHR45588">
    <property type="entry name" value="TPR DOMAIN-CONTAINING PROTEIN"/>
    <property type="match status" value="1"/>
</dbReference>
<keyword evidence="6" id="KW-1185">Reference proteome</keyword>
<dbReference type="RefSeq" id="WP_145345605.1">
    <property type="nucleotide sequence ID" value="NZ_CP036261.1"/>
</dbReference>
<organism evidence="5 6">
    <name type="scientific">Rosistilla ulvae</name>
    <dbReference type="NCBI Taxonomy" id="1930277"/>
    <lineage>
        <taxon>Bacteria</taxon>
        <taxon>Pseudomonadati</taxon>
        <taxon>Planctomycetota</taxon>
        <taxon>Planctomycetia</taxon>
        <taxon>Pirellulales</taxon>
        <taxon>Pirellulaceae</taxon>
        <taxon>Rosistilla</taxon>
    </lineage>
</organism>
<dbReference type="GO" id="GO:0006950">
    <property type="term" value="P:response to stress"/>
    <property type="evidence" value="ECO:0007669"/>
    <property type="project" value="UniProtKB-ARBA"/>
</dbReference>
<feature type="coiled-coil region" evidence="1">
    <location>
        <begin position="467"/>
        <end position="494"/>
    </location>
</feature>
<dbReference type="KEGG" id="ruv:EC9_25900"/>
<dbReference type="Proteomes" id="UP000319557">
    <property type="component" value="Chromosome"/>
</dbReference>
<feature type="chain" id="PRO_5021742078" evidence="3">
    <location>
        <begin position="25"/>
        <end position="904"/>
    </location>
</feature>
<evidence type="ECO:0000256" key="2">
    <source>
        <dbReference type="SAM" id="MobiDB-lite"/>
    </source>
</evidence>
<sequence length="904" mass="100169" precursor="true">MRIRTLRYSVSLAIIISVGAGAYAADSQSKVEPTADEAAAAETLAGHSYHGEFLNEGPRQAAYLLGGTGAVDFPVTTSNPEAQAFFDQGLGQFYGFWYLEAERSFRQAAKLDPDCAMAYWGAALATHKVQKRARGFIAEAVKRKGDVSKRERMYIEAYDAYLNFDERLKEKEQKKEKDSEEEAGKSDKKPDDKDADKKSDDKDSEKKPVDKDAEKKLEKERKEKRAKEYTEALEAIALAYPDDVEAKALLALQLYDNKGELANPSVLAVDGLMDKVFAVQPMHSAHHFRIHLWDYKKREMALESAALCGPAAPSIAHMWHMPGHIYSGLKRYRDAVWQQEASARVDHAQMIRDGLLPDQIHNFAHNNEWLIRNLNHIGRADDAVDLAINMIQLPRHPKYNTLKKKGSTTYGRLRLVETLTQYERWQQAFELCQGPLLEPTDDDKEQLVRLRLLGAASFMTDRPAAGEEVLADLNARLEKQRNEQKEAGEKAAAEATEKAIDAAAVKKAGQAARQAAEAELTKGAKDAPAETSPAASDDKPTTDEVVAADEKGAEDKPADDDPDVAKQISERVAAAEAEVRKQQIDKESKTIDKARTAARKPFATPINDLVKAIAEVEGFREYAAQDYPAALALLKKGGKDVSPYLLAVCQLRSGDPKTAIATAKKEADKNKNEVLPLAWLADIYAEAGDWMLAKETFESLRALSSDLDLDAAPFARLAPIAAELELEPDWRLAAEPKDDLGERPDLDSLGPFRWHPSPAPSWSLTDSEGKTRSLADYNGRPVVAIFYLGWGCLHCAEQLQAFAPQAEAFAKAGIEIVAISSDGKSDLQKSIDLYDGKPLPFPLISDPNLETFKAYRVFDDFEDQPLHGTFLIDSQGLIRWQDTGFEPFMDPQFVLDEAARLLQP</sequence>
<protein>
    <submittedName>
        <fullName evidence="5">Peroxiredoxin</fullName>
        <ecNumber evidence="5">1.11.1.15</ecNumber>
    </submittedName>
</protein>
<keyword evidence="5" id="KW-0575">Peroxidase</keyword>
<proteinExistence type="predicted"/>
<dbReference type="SUPFAM" id="SSF52833">
    <property type="entry name" value="Thioredoxin-like"/>
    <property type="match status" value="1"/>
</dbReference>
<gene>
    <name evidence="5" type="primary">bcp_4</name>
    <name evidence="5" type="ORF">EC9_25900</name>
</gene>
<keyword evidence="1" id="KW-0175">Coiled coil</keyword>
<dbReference type="EC" id="1.11.1.15" evidence="5"/>
<evidence type="ECO:0000256" key="1">
    <source>
        <dbReference type="SAM" id="Coils"/>
    </source>
</evidence>
<dbReference type="PROSITE" id="PS51352">
    <property type="entry name" value="THIOREDOXIN_2"/>
    <property type="match status" value="1"/>
</dbReference>
<dbReference type="SUPFAM" id="SSF48452">
    <property type="entry name" value="TPR-like"/>
    <property type="match status" value="2"/>
</dbReference>
<name>A0A517M0J4_9BACT</name>
<feature type="compositionally biased region" description="Basic and acidic residues" evidence="2">
    <location>
        <begin position="536"/>
        <end position="556"/>
    </location>
</feature>
<feature type="region of interest" description="Disordered" evidence="2">
    <location>
        <begin position="516"/>
        <end position="563"/>
    </location>
</feature>
<dbReference type="Gene3D" id="1.25.40.10">
    <property type="entry name" value="Tetratricopeptide repeat domain"/>
    <property type="match status" value="1"/>
</dbReference>
<feature type="compositionally biased region" description="Basic and acidic residues" evidence="2">
    <location>
        <begin position="519"/>
        <end position="528"/>
    </location>
</feature>
<keyword evidence="3" id="KW-0732">Signal</keyword>
<feature type="domain" description="Thioredoxin" evidence="4">
    <location>
        <begin position="753"/>
        <end position="903"/>
    </location>
</feature>
<dbReference type="AlphaFoldDB" id="A0A517M0J4"/>
<keyword evidence="5" id="KW-0560">Oxidoreductase</keyword>
<dbReference type="InterPro" id="IPR011990">
    <property type="entry name" value="TPR-like_helical_dom_sf"/>
</dbReference>
<reference evidence="5 6" key="1">
    <citation type="submission" date="2019-02" db="EMBL/GenBank/DDBJ databases">
        <title>Deep-cultivation of Planctomycetes and their phenomic and genomic characterization uncovers novel biology.</title>
        <authorList>
            <person name="Wiegand S."/>
            <person name="Jogler M."/>
            <person name="Boedeker C."/>
            <person name="Pinto D."/>
            <person name="Vollmers J."/>
            <person name="Rivas-Marin E."/>
            <person name="Kohn T."/>
            <person name="Peeters S.H."/>
            <person name="Heuer A."/>
            <person name="Rast P."/>
            <person name="Oberbeckmann S."/>
            <person name="Bunk B."/>
            <person name="Jeske O."/>
            <person name="Meyerdierks A."/>
            <person name="Storesund J.E."/>
            <person name="Kallscheuer N."/>
            <person name="Luecker S."/>
            <person name="Lage O.M."/>
            <person name="Pohl T."/>
            <person name="Merkel B.J."/>
            <person name="Hornburger P."/>
            <person name="Mueller R.-W."/>
            <person name="Bruemmer F."/>
            <person name="Labrenz M."/>
            <person name="Spormann A.M."/>
            <person name="Op den Camp H."/>
            <person name="Overmann J."/>
            <person name="Amann R."/>
            <person name="Jetten M.S.M."/>
            <person name="Mascher T."/>
            <person name="Medema M.H."/>
            <person name="Devos D.P."/>
            <person name="Kaster A.-K."/>
            <person name="Ovreas L."/>
            <person name="Rohde M."/>
            <person name="Galperin M.Y."/>
            <person name="Jogler C."/>
        </authorList>
    </citation>
    <scope>NUCLEOTIDE SEQUENCE [LARGE SCALE GENOMIC DNA]</scope>
    <source>
        <strain evidence="5 6">EC9</strain>
    </source>
</reference>
<dbReference type="InterPro" id="IPR036249">
    <property type="entry name" value="Thioredoxin-like_sf"/>
</dbReference>
<dbReference type="Pfam" id="PF00578">
    <property type="entry name" value="AhpC-TSA"/>
    <property type="match status" value="1"/>
</dbReference>
<dbReference type="InterPro" id="IPR000866">
    <property type="entry name" value="AhpC/TSA"/>
</dbReference>
<dbReference type="Gene3D" id="3.40.30.10">
    <property type="entry name" value="Glutaredoxin"/>
    <property type="match status" value="1"/>
</dbReference>
<evidence type="ECO:0000313" key="6">
    <source>
        <dbReference type="Proteomes" id="UP000319557"/>
    </source>
</evidence>
<evidence type="ECO:0000313" key="5">
    <source>
        <dbReference type="EMBL" id="QDS88400.1"/>
    </source>
</evidence>